<evidence type="ECO:0000256" key="5">
    <source>
        <dbReference type="ARBA" id="ARBA00022989"/>
    </source>
</evidence>
<dbReference type="InterPro" id="IPR004089">
    <property type="entry name" value="MCPsignal_dom"/>
</dbReference>
<keyword evidence="6 10" id="KW-0472">Membrane</keyword>
<dbReference type="PROSITE" id="PS50111">
    <property type="entry name" value="CHEMOTAXIS_TRANSDUC_2"/>
    <property type="match status" value="1"/>
</dbReference>
<keyword evidence="7 9" id="KW-0807">Transducer</keyword>
<dbReference type="Pfam" id="PF00672">
    <property type="entry name" value="HAMP"/>
    <property type="match status" value="1"/>
</dbReference>
<dbReference type="GO" id="GO:0004888">
    <property type="term" value="F:transmembrane signaling receptor activity"/>
    <property type="evidence" value="ECO:0007669"/>
    <property type="project" value="InterPro"/>
</dbReference>
<accession>A0A081BBR0</accession>
<keyword evidence="14" id="KW-1185">Reference proteome</keyword>
<dbReference type="Gene3D" id="1.10.287.950">
    <property type="entry name" value="Methyl-accepting chemotaxis protein"/>
    <property type="match status" value="1"/>
</dbReference>
<dbReference type="eggNOG" id="COG0840">
    <property type="taxonomic scope" value="Bacteria"/>
</dbReference>
<dbReference type="Gene3D" id="6.10.340.10">
    <property type="match status" value="1"/>
</dbReference>
<dbReference type="GO" id="GO:0006935">
    <property type="term" value="P:chemotaxis"/>
    <property type="evidence" value="ECO:0007669"/>
    <property type="project" value="UniProtKB-KW"/>
</dbReference>
<gene>
    <name evidence="13" type="ORF">M2A_1977</name>
</gene>
<evidence type="ECO:0000259" key="11">
    <source>
        <dbReference type="PROSITE" id="PS50111"/>
    </source>
</evidence>
<dbReference type="STRING" id="1333998.M2A_1977"/>
<protein>
    <submittedName>
        <fullName evidence="13">Methyl-accepting chemotaxis protein</fullName>
    </submittedName>
</protein>
<organism evidence="13 14">
    <name type="scientific">Tepidicaulis marinus</name>
    <dbReference type="NCBI Taxonomy" id="1333998"/>
    <lineage>
        <taxon>Bacteria</taxon>
        <taxon>Pseudomonadati</taxon>
        <taxon>Pseudomonadota</taxon>
        <taxon>Alphaproteobacteria</taxon>
        <taxon>Hyphomicrobiales</taxon>
        <taxon>Parvibaculaceae</taxon>
        <taxon>Tepidicaulis</taxon>
    </lineage>
</organism>
<keyword evidence="5 10" id="KW-1133">Transmembrane helix</keyword>
<dbReference type="InterPro" id="IPR003660">
    <property type="entry name" value="HAMP_dom"/>
</dbReference>
<dbReference type="InterPro" id="IPR033479">
    <property type="entry name" value="dCache_1"/>
</dbReference>
<evidence type="ECO:0000256" key="8">
    <source>
        <dbReference type="ARBA" id="ARBA00029447"/>
    </source>
</evidence>
<evidence type="ECO:0000256" key="3">
    <source>
        <dbReference type="ARBA" id="ARBA00022500"/>
    </source>
</evidence>
<dbReference type="RefSeq" id="WP_052379380.1">
    <property type="nucleotide sequence ID" value="NZ_BBIO01000009.1"/>
</dbReference>
<feature type="domain" description="HAMP" evidence="12">
    <location>
        <begin position="390"/>
        <end position="443"/>
    </location>
</feature>
<dbReference type="Pfam" id="PF02743">
    <property type="entry name" value="dCache_1"/>
    <property type="match status" value="1"/>
</dbReference>
<evidence type="ECO:0000256" key="2">
    <source>
        <dbReference type="ARBA" id="ARBA00022475"/>
    </source>
</evidence>
<dbReference type="InterPro" id="IPR004090">
    <property type="entry name" value="Chemotax_Me-accpt_rcpt"/>
</dbReference>
<dbReference type="SUPFAM" id="SSF58104">
    <property type="entry name" value="Methyl-accepting chemotaxis protein (MCP) signaling domain"/>
    <property type="match status" value="1"/>
</dbReference>
<evidence type="ECO:0000313" key="13">
    <source>
        <dbReference type="EMBL" id="GAK45478.1"/>
    </source>
</evidence>
<name>A0A081BBR0_9HYPH</name>
<feature type="transmembrane region" description="Helical" evidence="10">
    <location>
        <begin position="42"/>
        <end position="63"/>
    </location>
</feature>
<dbReference type="GO" id="GO:0007165">
    <property type="term" value="P:signal transduction"/>
    <property type="evidence" value="ECO:0007669"/>
    <property type="project" value="UniProtKB-KW"/>
</dbReference>
<evidence type="ECO:0000256" key="6">
    <source>
        <dbReference type="ARBA" id="ARBA00023136"/>
    </source>
</evidence>
<dbReference type="SMART" id="SM00283">
    <property type="entry name" value="MA"/>
    <property type="match status" value="1"/>
</dbReference>
<dbReference type="AlphaFoldDB" id="A0A081BBR0"/>
<dbReference type="PRINTS" id="PR00260">
    <property type="entry name" value="CHEMTRNSDUCR"/>
</dbReference>
<dbReference type="PROSITE" id="PS50885">
    <property type="entry name" value="HAMP"/>
    <property type="match status" value="1"/>
</dbReference>
<keyword evidence="2" id="KW-1003">Cell membrane</keyword>
<dbReference type="Pfam" id="PF00015">
    <property type="entry name" value="MCPsignal"/>
    <property type="match status" value="1"/>
</dbReference>
<dbReference type="PANTHER" id="PTHR32089">
    <property type="entry name" value="METHYL-ACCEPTING CHEMOTAXIS PROTEIN MCPB"/>
    <property type="match status" value="1"/>
</dbReference>
<keyword evidence="4 10" id="KW-0812">Transmembrane</keyword>
<evidence type="ECO:0000259" key="12">
    <source>
        <dbReference type="PROSITE" id="PS50885"/>
    </source>
</evidence>
<dbReference type="EMBL" id="BBIO01000009">
    <property type="protein sequence ID" value="GAK45478.1"/>
    <property type="molecule type" value="Genomic_DNA"/>
</dbReference>
<sequence>MRFNLSFLQKLPKIPDGTSASALSPLDALKNKMPTLTIAQKIPAIIVSAAFLLALGIGVSSYLEAARNAEESTQARLESILLDRKVAVTRYLGGIEQDIRFLAATPMVREAISQFTRAWTFMGEDARDISRAVYTSRESDGEGERTFYARTHRSYHASFRDFAEKRGYSDLMLFDTNGTMIYSVDKAGDFGAQMIGLDSEFRNTDIATVVDIALGAIDDSEIAFMDFAAYKAIDGEPASFVAAPVFSSRDEKIGVLAFRIPTDVLDQILGEETGLGETGEVLLIGEDYLMRNNSRLTEEATRLRREMTGEAIDAAIIDDEPFNGVQESHLGYDAVTIATPVSYSYARWALLVQTSLDEINAPVAAMRNVMAGVAAIMLVLVAGAGFFVSRGITKRLSKLTSAMGDLAKGETQIDLNGLDQADEIGDMTGAVQIFRDNAIERMKLEERQKQEQQEKESRARAIEKMIGDFDKAMGDMLGAVAAAATEMENTANTMSEVADVTTQKASAVTSASQRASSNVQMVTEAAKELSASIDQIRSQVNESNTVGEEATEATNTANAKIEGLSEAARQIGEVVTLIQDIAAQTNLLALNATIEAARAGEAGKGFAVVAAEVKELATQTASATEQISQQITGIQNSTDEAVGAIRRVTETNSKRNEISHVISDSVTSQQDATARIMDSVEEAANSSNDVSTNIEDVTSAAHESSGAASQVLSAAGELAGQADKLKKTVDSFLRDVRAA</sequence>
<dbReference type="PANTHER" id="PTHR32089:SF112">
    <property type="entry name" value="LYSOZYME-LIKE PROTEIN-RELATED"/>
    <property type="match status" value="1"/>
</dbReference>
<evidence type="ECO:0000313" key="14">
    <source>
        <dbReference type="Proteomes" id="UP000028702"/>
    </source>
</evidence>
<feature type="transmembrane region" description="Helical" evidence="10">
    <location>
        <begin position="369"/>
        <end position="388"/>
    </location>
</feature>
<comment type="similarity">
    <text evidence="8">Belongs to the methyl-accepting chemotaxis (MCP) protein family.</text>
</comment>
<comment type="caution">
    <text evidence="13">The sequence shown here is derived from an EMBL/GenBank/DDBJ whole genome shotgun (WGS) entry which is preliminary data.</text>
</comment>
<comment type="subcellular location">
    <subcellularLocation>
        <location evidence="1">Cell membrane</location>
        <topology evidence="1">Multi-pass membrane protein</topology>
    </subcellularLocation>
</comment>
<reference evidence="13 14" key="1">
    <citation type="submission" date="2014-07" db="EMBL/GenBank/DDBJ databases">
        <title>Tepidicaulis marinum gen. nov., sp. nov., a novel marine bacterium denitrifying nitrate to nitrous oxide strictly under microaerobic conditions.</title>
        <authorList>
            <person name="Takeuchi M."/>
            <person name="Yamagishi T."/>
            <person name="Kamagata Y."/>
            <person name="Oshima K."/>
            <person name="Hattori M."/>
            <person name="Katayama T."/>
            <person name="Hanada S."/>
            <person name="Tamaki H."/>
            <person name="Marumo K."/>
            <person name="Maeda H."/>
            <person name="Nedachi M."/>
            <person name="Iwasaki W."/>
            <person name="Suwa Y."/>
            <person name="Sakata S."/>
        </authorList>
    </citation>
    <scope>NUCLEOTIDE SEQUENCE [LARGE SCALE GENOMIC DNA]</scope>
    <source>
        <strain evidence="13 14">MA2</strain>
    </source>
</reference>
<proteinExistence type="inferred from homology"/>
<evidence type="ECO:0000256" key="7">
    <source>
        <dbReference type="ARBA" id="ARBA00023224"/>
    </source>
</evidence>
<evidence type="ECO:0000256" key="9">
    <source>
        <dbReference type="PROSITE-ProRule" id="PRU00284"/>
    </source>
</evidence>
<evidence type="ECO:0000256" key="1">
    <source>
        <dbReference type="ARBA" id="ARBA00004651"/>
    </source>
</evidence>
<dbReference type="GO" id="GO:0005886">
    <property type="term" value="C:plasma membrane"/>
    <property type="evidence" value="ECO:0007669"/>
    <property type="project" value="UniProtKB-SubCell"/>
</dbReference>
<evidence type="ECO:0000256" key="4">
    <source>
        <dbReference type="ARBA" id="ARBA00022692"/>
    </source>
</evidence>
<dbReference type="Proteomes" id="UP000028702">
    <property type="component" value="Unassembled WGS sequence"/>
</dbReference>
<feature type="domain" description="Methyl-accepting transducer" evidence="11">
    <location>
        <begin position="458"/>
        <end position="719"/>
    </location>
</feature>
<evidence type="ECO:0000256" key="10">
    <source>
        <dbReference type="SAM" id="Phobius"/>
    </source>
</evidence>
<keyword evidence="3" id="KW-0145">Chemotaxis</keyword>
<dbReference type="SMART" id="SM00304">
    <property type="entry name" value="HAMP"/>
    <property type="match status" value="1"/>
</dbReference>